<feature type="signal peptide" evidence="1">
    <location>
        <begin position="1"/>
        <end position="32"/>
    </location>
</feature>
<dbReference type="SUPFAM" id="SSF51261">
    <property type="entry name" value="Duplicated hybrid motif"/>
    <property type="match status" value="1"/>
</dbReference>
<keyword evidence="1" id="KW-0732">Signal</keyword>
<dbReference type="Pfam" id="PF01551">
    <property type="entry name" value="Peptidase_M23"/>
    <property type="match status" value="1"/>
</dbReference>
<keyword evidence="4" id="KW-1185">Reference proteome</keyword>
<dbReference type="PANTHER" id="PTHR21666:SF270">
    <property type="entry name" value="MUREIN HYDROLASE ACTIVATOR ENVC"/>
    <property type="match status" value="1"/>
</dbReference>
<protein>
    <recommendedName>
        <fullName evidence="2">M23ase beta-sheet core domain-containing protein</fullName>
    </recommendedName>
</protein>
<dbReference type="Gene3D" id="2.70.70.10">
    <property type="entry name" value="Glucose Permease (Domain IIA)"/>
    <property type="match status" value="1"/>
</dbReference>
<evidence type="ECO:0000256" key="1">
    <source>
        <dbReference type="SAM" id="SignalP"/>
    </source>
</evidence>
<sequence length="177" mass="18685">MRQTRPTTRLTSMPTVAGLVLAAALLPGAVQAAPCPIALPVAGEYSSGFGPRGRGFHPGVDLRAPHGSPVRAAVGGTVVFTGRWYAYGTIIDIEHRDGTVARYAHLSRIAAEVRPGAQVLPGQLIGAVGRTGRTTGAHLHVELRRFGRPVDPWPWLTRTACNSDGTQVAEGAEAPRR</sequence>
<dbReference type="CDD" id="cd12797">
    <property type="entry name" value="M23_peptidase"/>
    <property type="match status" value="1"/>
</dbReference>
<dbReference type="PANTHER" id="PTHR21666">
    <property type="entry name" value="PEPTIDASE-RELATED"/>
    <property type="match status" value="1"/>
</dbReference>
<evidence type="ECO:0000259" key="2">
    <source>
        <dbReference type="Pfam" id="PF01551"/>
    </source>
</evidence>
<evidence type="ECO:0000313" key="4">
    <source>
        <dbReference type="Proteomes" id="UP000831327"/>
    </source>
</evidence>
<gene>
    <name evidence="3" type="ORF">Rmf_31670</name>
</gene>
<feature type="chain" id="PRO_5046453637" description="M23ase beta-sheet core domain-containing protein" evidence="1">
    <location>
        <begin position="33"/>
        <end position="177"/>
    </location>
</feature>
<reference evidence="3 4" key="1">
    <citation type="journal article" date="2016" name="Microbes Environ.">
        <title>Phylogenetically diverse aerobic anoxygenic phototrophic bacteria isolated from epilithic biofilms in Tama river, Japan.</title>
        <authorList>
            <person name="Hirose S."/>
            <person name="Matsuura K."/>
            <person name="Haruta S."/>
        </authorList>
    </citation>
    <scope>NUCLEOTIDE SEQUENCE [LARGE SCALE GENOMIC DNA]</scope>
    <source>
        <strain evidence="3 4">S08</strain>
    </source>
</reference>
<dbReference type="InterPro" id="IPR011055">
    <property type="entry name" value="Dup_hybrid_motif"/>
</dbReference>
<accession>A0ABM7Y5Q4</accession>
<dbReference type="EMBL" id="AP025637">
    <property type="protein sequence ID" value="BDG73238.1"/>
    <property type="molecule type" value="Genomic_DNA"/>
</dbReference>
<name>A0ABM7Y5Q4_9PROT</name>
<dbReference type="Proteomes" id="UP000831327">
    <property type="component" value="Chromosome"/>
</dbReference>
<evidence type="ECO:0000313" key="3">
    <source>
        <dbReference type="EMBL" id="BDG73238.1"/>
    </source>
</evidence>
<dbReference type="InterPro" id="IPR016047">
    <property type="entry name" value="M23ase_b-sheet_dom"/>
</dbReference>
<feature type="domain" description="M23ase beta-sheet core" evidence="2">
    <location>
        <begin position="56"/>
        <end position="152"/>
    </location>
</feature>
<organism evidence="3 4">
    <name type="scientific">Roseomonas fluvialis</name>
    <dbReference type="NCBI Taxonomy" id="1750527"/>
    <lineage>
        <taxon>Bacteria</taxon>
        <taxon>Pseudomonadati</taxon>
        <taxon>Pseudomonadota</taxon>
        <taxon>Alphaproteobacteria</taxon>
        <taxon>Acetobacterales</taxon>
        <taxon>Roseomonadaceae</taxon>
        <taxon>Roseomonas</taxon>
    </lineage>
</organism>
<dbReference type="RefSeq" id="WP_244407473.1">
    <property type="nucleotide sequence ID" value="NZ_AP025637.1"/>
</dbReference>
<proteinExistence type="predicted"/>
<dbReference type="InterPro" id="IPR050570">
    <property type="entry name" value="Cell_wall_metabolism_enzyme"/>
</dbReference>